<evidence type="ECO:0000313" key="2">
    <source>
        <dbReference type="Proteomes" id="UP001303115"/>
    </source>
</evidence>
<evidence type="ECO:0000313" key="1">
    <source>
        <dbReference type="EMBL" id="KAK4040106.1"/>
    </source>
</evidence>
<dbReference type="EMBL" id="MU854384">
    <property type="protein sequence ID" value="KAK4040106.1"/>
    <property type="molecule type" value="Genomic_DNA"/>
</dbReference>
<protein>
    <submittedName>
        <fullName evidence="1">Uncharacterized protein</fullName>
    </submittedName>
</protein>
<gene>
    <name evidence="1" type="ORF">C8A01DRAFT_35887</name>
</gene>
<organism evidence="1 2">
    <name type="scientific">Parachaetomium inaequale</name>
    <dbReference type="NCBI Taxonomy" id="2588326"/>
    <lineage>
        <taxon>Eukaryota</taxon>
        <taxon>Fungi</taxon>
        <taxon>Dikarya</taxon>
        <taxon>Ascomycota</taxon>
        <taxon>Pezizomycotina</taxon>
        <taxon>Sordariomycetes</taxon>
        <taxon>Sordariomycetidae</taxon>
        <taxon>Sordariales</taxon>
        <taxon>Chaetomiaceae</taxon>
        <taxon>Parachaetomium</taxon>
    </lineage>
</organism>
<reference evidence="2" key="1">
    <citation type="journal article" date="2023" name="Mol. Phylogenet. Evol.">
        <title>Genome-scale phylogeny and comparative genomics of the fungal order Sordariales.</title>
        <authorList>
            <person name="Hensen N."/>
            <person name="Bonometti L."/>
            <person name="Westerberg I."/>
            <person name="Brannstrom I.O."/>
            <person name="Guillou S."/>
            <person name="Cros-Aarteil S."/>
            <person name="Calhoun S."/>
            <person name="Haridas S."/>
            <person name="Kuo A."/>
            <person name="Mondo S."/>
            <person name="Pangilinan J."/>
            <person name="Riley R."/>
            <person name="LaButti K."/>
            <person name="Andreopoulos B."/>
            <person name="Lipzen A."/>
            <person name="Chen C."/>
            <person name="Yan M."/>
            <person name="Daum C."/>
            <person name="Ng V."/>
            <person name="Clum A."/>
            <person name="Steindorff A."/>
            <person name="Ohm R.A."/>
            <person name="Martin F."/>
            <person name="Silar P."/>
            <person name="Natvig D.O."/>
            <person name="Lalanne C."/>
            <person name="Gautier V."/>
            <person name="Ament-Velasquez S.L."/>
            <person name="Kruys A."/>
            <person name="Hutchinson M.I."/>
            <person name="Powell A.J."/>
            <person name="Barry K."/>
            <person name="Miller A.N."/>
            <person name="Grigoriev I.V."/>
            <person name="Debuchy R."/>
            <person name="Gladieux P."/>
            <person name="Hiltunen Thoren M."/>
            <person name="Johannesson H."/>
        </authorList>
    </citation>
    <scope>NUCLEOTIDE SEQUENCE [LARGE SCALE GENOMIC DNA]</scope>
    <source>
        <strain evidence="2">CBS 284.82</strain>
    </source>
</reference>
<keyword evidence="2" id="KW-1185">Reference proteome</keyword>
<dbReference type="Proteomes" id="UP001303115">
    <property type="component" value="Unassembled WGS sequence"/>
</dbReference>
<comment type="caution">
    <text evidence="1">The sequence shown here is derived from an EMBL/GenBank/DDBJ whole genome shotgun (WGS) entry which is preliminary data.</text>
</comment>
<accession>A0AAN6PFS3</accession>
<name>A0AAN6PFS3_9PEZI</name>
<proteinExistence type="predicted"/>
<dbReference type="AlphaFoldDB" id="A0AAN6PFS3"/>
<sequence length="225" mass="23990">MAVSDTSRPSSQSLKCQASIEASMDSLSLTLGRLSIPAEACLFSLLSQSFAKIRGIFNLNDPSGVLAEPSTLDRVLNSIFDTTALPLVTEKSVLIAAGLDDHDKSCLFVQAVAGMVLIFRHLSPAGTVVSASLLSRELQLFAESEQRRAALDKIGGSSLFSSCYTKAAIVDFVMAAIDEREVGHHDTLALGTAGDHLLSDSVAWVSDRPCKNMGLPWGFTIMTLN</sequence>